<dbReference type="InterPro" id="IPR029044">
    <property type="entry name" value="Nucleotide-diphossugar_trans"/>
</dbReference>
<dbReference type="OrthoDB" id="3784at2759"/>
<dbReference type="SUPFAM" id="SSF53448">
    <property type="entry name" value="Nucleotide-diphospho-sugar transferases"/>
    <property type="match status" value="1"/>
</dbReference>
<dbReference type="Proteomes" id="UP000275078">
    <property type="component" value="Unassembled WGS sequence"/>
</dbReference>
<comment type="pathway">
    <text evidence="2">Protein modification; protein glycosylation.</text>
</comment>
<feature type="domain" description="Glycosyltransferase 2-like" evidence="14">
    <location>
        <begin position="86"/>
        <end position="260"/>
    </location>
</feature>
<dbReference type="EC" id="2.4.1.117" evidence="4"/>
<gene>
    <name evidence="15" type="ORF">BJ508DRAFT_367116</name>
</gene>
<evidence type="ECO:0000313" key="16">
    <source>
        <dbReference type="Proteomes" id="UP000275078"/>
    </source>
</evidence>
<protein>
    <recommendedName>
        <fullName evidence="4">dolichyl-phosphate beta-glucosyltransferase</fullName>
        <ecNumber evidence="4">2.4.1.117</ecNumber>
    </recommendedName>
</protein>
<accession>A0A3N4HSN8</accession>
<keyword evidence="16" id="KW-1185">Reference proteome</keyword>
<evidence type="ECO:0000259" key="14">
    <source>
        <dbReference type="Pfam" id="PF00535"/>
    </source>
</evidence>
<comment type="similarity">
    <text evidence="3">Belongs to the glycosyltransferase 2 family.</text>
</comment>
<dbReference type="GO" id="GO:0004581">
    <property type="term" value="F:dolichyl-phosphate beta-glucosyltransferase activity"/>
    <property type="evidence" value="ECO:0007669"/>
    <property type="project" value="UniProtKB-EC"/>
</dbReference>
<evidence type="ECO:0000256" key="2">
    <source>
        <dbReference type="ARBA" id="ARBA00004922"/>
    </source>
</evidence>
<dbReference type="GO" id="GO:0006487">
    <property type="term" value="P:protein N-linked glycosylation"/>
    <property type="evidence" value="ECO:0007669"/>
    <property type="project" value="TreeGrafter"/>
</dbReference>
<dbReference type="Pfam" id="PF00535">
    <property type="entry name" value="Glycos_transf_2"/>
    <property type="match status" value="1"/>
</dbReference>
<keyword evidence="6 15" id="KW-0808">Transferase</keyword>
<evidence type="ECO:0000313" key="15">
    <source>
        <dbReference type="EMBL" id="RPA72684.1"/>
    </source>
</evidence>
<keyword evidence="11 13" id="KW-0472">Membrane</keyword>
<comment type="subcellular location">
    <subcellularLocation>
        <location evidence="1">Endoplasmic reticulum membrane</location>
        <topology evidence="1">Single-pass membrane protein</topology>
    </subcellularLocation>
</comment>
<sequence>MLFSALFARIYEVLVTTPLPVLIAVFAGSQIAFFLSAFALLNFIAHRPRKPFPSELVYTTIEDDGSRSNPKPLPFTLKDEASLAFSLVIPAYNETERLPVMLAEAVDYLHRTFPNHDYEILLVDDGSSDDTTGAALEWSKKYIAQGLLLPDQLRVVKLKQNRGKGGAVTHGMRHIRGNLALFADADGATKFEDLALLEAAIKQIGQDKAIAIGSRAHLVRTEQVVKRSPIRNALMYSFHFFLSVLGISHIRDTQCGFKLFTRPAVLSIFPYMHCEGWIFDIEIFILAEIMAIPVKECFVQWHEVEGTKLSLIRDSIRMAWDLVVLRAGYTFGVYGVEAKRNVGILPTPRGISKASLKKKK</sequence>
<organism evidence="15 16">
    <name type="scientific">Ascobolus immersus RN42</name>
    <dbReference type="NCBI Taxonomy" id="1160509"/>
    <lineage>
        <taxon>Eukaryota</taxon>
        <taxon>Fungi</taxon>
        <taxon>Dikarya</taxon>
        <taxon>Ascomycota</taxon>
        <taxon>Pezizomycotina</taxon>
        <taxon>Pezizomycetes</taxon>
        <taxon>Pezizales</taxon>
        <taxon>Ascobolaceae</taxon>
        <taxon>Ascobolus</taxon>
    </lineage>
</organism>
<evidence type="ECO:0000256" key="6">
    <source>
        <dbReference type="ARBA" id="ARBA00022679"/>
    </source>
</evidence>
<dbReference type="Gene3D" id="3.90.550.10">
    <property type="entry name" value="Spore Coat Polysaccharide Biosynthesis Protein SpsA, Chain A"/>
    <property type="match status" value="1"/>
</dbReference>
<dbReference type="PANTHER" id="PTHR10859:SF91">
    <property type="entry name" value="DOLICHYL-PHOSPHATE BETA-GLUCOSYLTRANSFERASE"/>
    <property type="match status" value="1"/>
</dbReference>
<dbReference type="AlphaFoldDB" id="A0A3N4HSN8"/>
<keyword evidence="10 13" id="KW-1133">Transmembrane helix</keyword>
<evidence type="ECO:0000256" key="9">
    <source>
        <dbReference type="ARBA" id="ARBA00022968"/>
    </source>
</evidence>
<dbReference type="InterPro" id="IPR001173">
    <property type="entry name" value="Glyco_trans_2-like"/>
</dbReference>
<dbReference type="PANTHER" id="PTHR10859">
    <property type="entry name" value="GLYCOSYL TRANSFERASE"/>
    <property type="match status" value="1"/>
</dbReference>
<evidence type="ECO:0000256" key="12">
    <source>
        <dbReference type="ARBA" id="ARBA00045097"/>
    </source>
</evidence>
<evidence type="ECO:0000256" key="4">
    <source>
        <dbReference type="ARBA" id="ARBA00012583"/>
    </source>
</evidence>
<keyword evidence="9" id="KW-0735">Signal-anchor</keyword>
<dbReference type="InterPro" id="IPR035518">
    <property type="entry name" value="DPG_synthase"/>
</dbReference>
<dbReference type="EMBL" id="ML119851">
    <property type="protein sequence ID" value="RPA72684.1"/>
    <property type="molecule type" value="Genomic_DNA"/>
</dbReference>
<keyword evidence="7 13" id="KW-0812">Transmembrane</keyword>
<feature type="transmembrane region" description="Helical" evidence="13">
    <location>
        <begin position="20"/>
        <end position="44"/>
    </location>
</feature>
<dbReference type="STRING" id="1160509.A0A3N4HSN8"/>
<proteinExistence type="inferred from homology"/>
<reference evidence="15 16" key="1">
    <citation type="journal article" date="2018" name="Nat. Ecol. Evol.">
        <title>Pezizomycetes genomes reveal the molecular basis of ectomycorrhizal truffle lifestyle.</title>
        <authorList>
            <person name="Murat C."/>
            <person name="Payen T."/>
            <person name="Noel B."/>
            <person name="Kuo A."/>
            <person name="Morin E."/>
            <person name="Chen J."/>
            <person name="Kohler A."/>
            <person name="Krizsan K."/>
            <person name="Balestrini R."/>
            <person name="Da Silva C."/>
            <person name="Montanini B."/>
            <person name="Hainaut M."/>
            <person name="Levati E."/>
            <person name="Barry K.W."/>
            <person name="Belfiori B."/>
            <person name="Cichocki N."/>
            <person name="Clum A."/>
            <person name="Dockter R.B."/>
            <person name="Fauchery L."/>
            <person name="Guy J."/>
            <person name="Iotti M."/>
            <person name="Le Tacon F."/>
            <person name="Lindquist E.A."/>
            <person name="Lipzen A."/>
            <person name="Malagnac F."/>
            <person name="Mello A."/>
            <person name="Molinier V."/>
            <person name="Miyauchi S."/>
            <person name="Poulain J."/>
            <person name="Riccioni C."/>
            <person name="Rubini A."/>
            <person name="Sitrit Y."/>
            <person name="Splivallo R."/>
            <person name="Traeger S."/>
            <person name="Wang M."/>
            <person name="Zifcakova L."/>
            <person name="Wipf D."/>
            <person name="Zambonelli A."/>
            <person name="Paolocci F."/>
            <person name="Nowrousian M."/>
            <person name="Ottonello S."/>
            <person name="Baldrian P."/>
            <person name="Spatafora J.W."/>
            <person name="Henrissat B."/>
            <person name="Nagy L.G."/>
            <person name="Aury J.M."/>
            <person name="Wincker P."/>
            <person name="Grigoriev I.V."/>
            <person name="Bonfante P."/>
            <person name="Martin F.M."/>
        </authorList>
    </citation>
    <scope>NUCLEOTIDE SEQUENCE [LARGE SCALE GENOMIC DNA]</scope>
    <source>
        <strain evidence="15 16">RN42</strain>
    </source>
</reference>
<keyword evidence="5" id="KW-0328">Glycosyltransferase</keyword>
<evidence type="ECO:0000256" key="13">
    <source>
        <dbReference type="SAM" id="Phobius"/>
    </source>
</evidence>
<evidence type="ECO:0000256" key="3">
    <source>
        <dbReference type="ARBA" id="ARBA00006739"/>
    </source>
</evidence>
<evidence type="ECO:0000256" key="1">
    <source>
        <dbReference type="ARBA" id="ARBA00004389"/>
    </source>
</evidence>
<name>A0A3N4HSN8_ASCIM</name>
<keyword evidence="8" id="KW-0256">Endoplasmic reticulum</keyword>
<evidence type="ECO:0000256" key="8">
    <source>
        <dbReference type="ARBA" id="ARBA00022824"/>
    </source>
</evidence>
<evidence type="ECO:0000256" key="11">
    <source>
        <dbReference type="ARBA" id="ARBA00023136"/>
    </source>
</evidence>
<dbReference type="GO" id="GO:0005789">
    <property type="term" value="C:endoplasmic reticulum membrane"/>
    <property type="evidence" value="ECO:0007669"/>
    <property type="project" value="UniProtKB-SubCell"/>
</dbReference>
<dbReference type="CDD" id="cd04188">
    <property type="entry name" value="DPG_synthase"/>
    <property type="match status" value="1"/>
</dbReference>
<evidence type="ECO:0000256" key="10">
    <source>
        <dbReference type="ARBA" id="ARBA00022989"/>
    </source>
</evidence>
<evidence type="ECO:0000256" key="5">
    <source>
        <dbReference type="ARBA" id="ARBA00022676"/>
    </source>
</evidence>
<evidence type="ECO:0000256" key="7">
    <source>
        <dbReference type="ARBA" id="ARBA00022692"/>
    </source>
</evidence>
<comment type="catalytic activity">
    <reaction evidence="12">
        <text>a di-trans,poly-cis-dolichyl phosphate + UDP-alpha-D-glucose = a di-trans,poly-cis-dolichyl beta-D-glucosyl phosphate + UDP</text>
        <dbReference type="Rhea" id="RHEA:15401"/>
        <dbReference type="Rhea" id="RHEA-COMP:19498"/>
        <dbReference type="Rhea" id="RHEA-COMP:19502"/>
        <dbReference type="ChEBI" id="CHEBI:57525"/>
        <dbReference type="ChEBI" id="CHEBI:57683"/>
        <dbReference type="ChEBI" id="CHEBI:58223"/>
        <dbReference type="ChEBI" id="CHEBI:58885"/>
        <dbReference type="EC" id="2.4.1.117"/>
    </reaction>
    <physiologicalReaction direction="left-to-right" evidence="12">
        <dbReference type="Rhea" id="RHEA:15402"/>
    </physiologicalReaction>
</comment>